<proteinExistence type="predicted"/>
<organism evidence="2 3">
    <name type="scientific">Alternaria alternata</name>
    <name type="common">Alternaria rot fungus</name>
    <name type="synonym">Torula alternata</name>
    <dbReference type="NCBI Taxonomy" id="5599"/>
    <lineage>
        <taxon>Eukaryota</taxon>
        <taxon>Fungi</taxon>
        <taxon>Dikarya</taxon>
        <taxon>Ascomycota</taxon>
        <taxon>Pezizomycotina</taxon>
        <taxon>Dothideomycetes</taxon>
        <taxon>Pleosporomycetidae</taxon>
        <taxon>Pleosporales</taxon>
        <taxon>Pleosporineae</taxon>
        <taxon>Pleosporaceae</taxon>
        <taxon>Alternaria</taxon>
        <taxon>Alternaria sect. Alternaria</taxon>
        <taxon>Alternaria alternata complex</taxon>
    </lineage>
</organism>
<evidence type="ECO:0000313" key="2">
    <source>
        <dbReference type="EMBL" id="RYN73018.1"/>
    </source>
</evidence>
<feature type="region of interest" description="Disordered" evidence="1">
    <location>
        <begin position="1"/>
        <end position="83"/>
    </location>
</feature>
<protein>
    <submittedName>
        <fullName evidence="2">Uncharacterized protein</fullName>
    </submittedName>
</protein>
<name>A0A4Q4NAX8_ALTAL</name>
<dbReference type="Proteomes" id="UP000291422">
    <property type="component" value="Unassembled WGS sequence"/>
</dbReference>
<accession>A0A4Q4NAX8</accession>
<reference evidence="3" key="1">
    <citation type="journal article" date="2019" name="bioRxiv">
        <title>Genomics, evolutionary history and diagnostics of the Alternaria alternata species group including apple and Asian pear pathotypes.</title>
        <authorList>
            <person name="Armitage A.D."/>
            <person name="Cockerton H.M."/>
            <person name="Sreenivasaprasad S."/>
            <person name="Woodhall J.W."/>
            <person name="Lane C.R."/>
            <person name="Harrison R.J."/>
            <person name="Clarkson J.P."/>
        </authorList>
    </citation>
    <scope>NUCLEOTIDE SEQUENCE [LARGE SCALE GENOMIC DNA]</scope>
    <source>
        <strain evidence="3">FERA 1177</strain>
    </source>
</reference>
<comment type="caution">
    <text evidence="2">The sequence shown here is derived from an EMBL/GenBank/DDBJ whole genome shotgun (WGS) entry which is preliminary data.</text>
</comment>
<dbReference type="EMBL" id="PDXD01000023">
    <property type="protein sequence ID" value="RYN73018.1"/>
    <property type="molecule type" value="Genomic_DNA"/>
</dbReference>
<sequence>MASRPRVPTILTNTSRDNDANGGCMQTDSPHARTPIMYSPALNDPVGSRIGKRPLDSQSHGESPPDKRSRPPDPRSALQDRVS</sequence>
<dbReference type="AlphaFoldDB" id="A0A4Q4NAX8"/>
<evidence type="ECO:0000256" key="1">
    <source>
        <dbReference type="SAM" id="MobiDB-lite"/>
    </source>
</evidence>
<evidence type="ECO:0000313" key="3">
    <source>
        <dbReference type="Proteomes" id="UP000291422"/>
    </source>
</evidence>
<feature type="compositionally biased region" description="Basic and acidic residues" evidence="1">
    <location>
        <begin position="63"/>
        <end position="73"/>
    </location>
</feature>
<gene>
    <name evidence="2" type="ORF">AA0117_g8087</name>
</gene>